<keyword evidence="12" id="KW-1185">Reference proteome</keyword>
<keyword evidence="9" id="KW-0325">Glycoprotein</keyword>
<evidence type="ECO:0000256" key="3">
    <source>
        <dbReference type="ARBA" id="ARBA00022679"/>
    </source>
</evidence>
<keyword evidence="8" id="KW-0472">Membrane</keyword>
<keyword evidence="10" id="KW-0175">Coiled coil</keyword>
<comment type="caution">
    <text evidence="11">The sequence shown here is derived from an EMBL/GenBank/DDBJ whole genome shotgun (WGS) entry which is preliminary data.</text>
</comment>
<sequence length="379" mass="44571">MVKNITTSRLCISFLGLCFLGYAGILSDTREVLRRSFCLPKTKLGFLKLHKCASTTIQNVILRYAHNNELNLVLPISYGTNYLGQPDVFSVKMVENAPWHSLGYDIFAVHTRWNHEAVRSLIGESAVYVTMLRSPVDIFESFYSYSKLDESYNASLPDFIDKLSDRHFKLNIAEKRKYKFVGRNQMAWDFGLKPKFFENDEAIDKLIQYIDENFHLVMIAERFEESIVLFRNLMCWEDNDVTYLKLNARVDNKKMNLTNEQRSILASWLSADMKLYKYFSKKFDQLIDGFGKKRMKKQVEELLAKNKELENKCVEKIVTNEELGMKEKWYSDTVYSYRIRDSPECRYYGIKENTFLNELQAIQTARVKEKTEREKVTEN</sequence>
<name>A0AA88KWB9_ARTSF</name>
<dbReference type="InterPro" id="IPR027417">
    <property type="entry name" value="P-loop_NTPase"/>
</dbReference>
<evidence type="ECO:0000256" key="2">
    <source>
        <dbReference type="ARBA" id="ARBA00008124"/>
    </source>
</evidence>
<reference evidence="11" key="1">
    <citation type="submission" date="2023-07" db="EMBL/GenBank/DDBJ databases">
        <title>Chromosome-level genome assembly of Artemia franciscana.</title>
        <authorList>
            <person name="Jo E."/>
        </authorList>
    </citation>
    <scope>NUCLEOTIDE SEQUENCE</scope>
    <source>
        <tissue evidence="11">Whole body</tissue>
    </source>
</reference>
<organism evidence="11 12">
    <name type="scientific">Artemia franciscana</name>
    <name type="common">Brine shrimp</name>
    <name type="synonym">Artemia sanfranciscana</name>
    <dbReference type="NCBI Taxonomy" id="6661"/>
    <lineage>
        <taxon>Eukaryota</taxon>
        <taxon>Metazoa</taxon>
        <taxon>Ecdysozoa</taxon>
        <taxon>Arthropoda</taxon>
        <taxon>Crustacea</taxon>
        <taxon>Branchiopoda</taxon>
        <taxon>Anostraca</taxon>
        <taxon>Artemiidae</taxon>
        <taxon>Artemia</taxon>
    </lineage>
</organism>
<evidence type="ECO:0000256" key="6">
    <source>
        <dbReference type="ARBA" id="ARBA00022989"/>
    </source>
</evidence>
<dbReference type="Pfam" id="PF06990">
    <property type="entry name" value="Gal-3-0_sulfotr"/>
    <property type="match status" value="1"/>
</dbReference>
<accession>A0AA88KWB9</accession>
<evidence type="ECO:0000256" key="9">
    <source>
        <dbReference type="ARBA" id="ARBA00023180"/>
    </source>
</evidence>
<evidence type="ECO:0000256" key="10">
    <source>
        <dbReference type="SAM" id="Coils"/>
    </source>
</evidence>
<dbReference type="InterPro" id="IPR009729">
    <property type="entry name" value="Gal-3-0_sulfotransfrase"/>
</dbReference>
<dbReference type="PANTHER" id="PTHR14647:SF87">
    <property type="entry name" value="PUTATIVE-RELATED"/>
    <property type="match status" value="1"/>
</dbReference>
<dbReference type="Gene3D" id="3.40.50.300">
    <property type="entry name" value="P-loop containing nucleotide triphosphate hydrolases"/>
    <property type="match status" value="1"/>
</dbReference>
<evidence type="ECO:0000256" key="4">
    <source>
        <dbReference type="ARBA" id="ARBA00022692"/>
    </source>
</evidence>
<dbReference type="SUPFAM" id="SSF52540">
    <property type="entry name" value="P-loop containing nucleoside triphosphate hydrolases"/>
    <property type="match status" value="1"/>
</dbReference>
<evidence type="ECO:0000256" key="8">
    <source>
        <dbReference type="ARBA" id="ARBA00023136"/>
    </source>
</evidence>
<evidence type="ECO:0000256" key="7">
    <source>
        <dbReference type="ARBA" id="ARBA00023034"/>
    </source>
</evidence>
<evidence type="ECO:0000256" key="5">
    <source>
        <dbReference type="ARBA" id="ARBA00022968"/>
    </source>
</evidence>
<dbReference type="GO" id="GO:0000139">
    <property type="term" value="C:Golgi membrane"/>
    <property type="evidence" value="ECO:0007669"/>
    <property type="project" value="UniProtKB-SubCell"/>
</dbReference>
<evidence type="ECO:0008006" key="13">
    <source>
        <dbReference type="Google" id="ProtNLM"/>
    </source>
</evidence>
<comment type="subcellular location">
    <subcellularLocation>
        <location evidence="1">Golgi apparatus membrane</location>
        <topology evidence="1">Single-pass type II membrane protein</topology>
    </subcellularLocation>
</comment>
<dbReference type="EMBL" id="JAVRJZ010000021">
    <property type="protein sequence ID" value="KAK2704609.1"/>
    <property type="molecule type" value="Genomic_DNA"/>
</dbReference>
<keyword evidence="5" id="KW-0735">Signal-anchor</keyword>
<proteinExistence type="inferred from homology"/>
<dbReference type="PANTHER" id="PTHR14647">
    <property type="entry name" value="GALACTOSE-3-O-SULFOTRANSFERASE"/>
    <property type="match status" value="1"/>
</dbReference>
<evidence type="ECO:0000313" key="11">
    <source>
        <dbReference type="EMBL" id="KAK2704609.1"/>
    </source>
</evidence>
<dbReference type="AlphaFoldDB" id="A0AA88KWB9"/>
<keyword evidence="7" id="KW-0333">Golgi apparatus</keyword>
<protein>
    <recommendedName>
        <fullName evidence="13">Galactose-3-O-sulfotransferase</fullName>
    </recommendedName>
</protein>
<evidence type="ECO:0000313" key="12">
    <source>
        <dbReference type="Proteomes" id="UP001187531"/>
    </source>
</evidence>
<gene>
    <name evidence="11" type="ORF">QYM36_016865</name>
</gene>
<dbReference type="GO" id="GO:0009247">
    <property type="term" value="P:glycolipid biosynthetic process"/>
    <property type="evidence" value="ECO:0007669"/>
    <property type="project" value="InterPro"/>
</dbReference>
<evidence type="ECO:0000256" key="1">
    <source>
        <dbReference type="ARBA" id="ARBA00004323"/>
    </source>
</evidence>
<comment type="similarity">
    <text evidence="2">Belongs to the galactose-3-O-sulfotransferase family.</text>
</comment>
<keyword evidence="3" id="KW-0808">Transferase</keyword>
<keyword evidence="4" id="KW-0812">Transmembrane</keyword>
<feature type="coiled-coil region" evidence="10">
    <location>
        <begin position="292"/>
        <end position="319"/>
    </location>
</feature>
<dbReference type="Proteomes" id="UP001187531">
    <property type="component" value="Unassembled WGS sequence"/>
</dbReference>
<keyword evidence="6" id="KW-1133">Transmembrane helix</keyword>
<dbReference type="GO" id="GO:0001733">
    <property type="term" value="F:galactosylceramide sulfotransferase activity"/>
    <property type="evidence" value="ECO:0007669"/>
    <property type="project" value="InterPro"/>
</dbReference>